<name>A0ABU0RP64_9ACTN</name>
<protein>
    <submittedName>
        <fullName evidence="1">Uncharacterized protein</fullName>
    </submittedName>
</protein>
<organism evidence="1 2">
    <name type="scientific">Streptomyces turgidiscabies</name>
    <dbReference type="NCBI Taxonomy" id="85558"/>
    <lineage>
        <taxon>Bacteria</taxon>
        <taxon>Bacillati</taxon>
        <taxon>Actinomycetota</taxon>
        <taxon>Actinomycetes</taxon>
        <taxon>Kitasatosporales</taxon>
        <taxon>Streptomycetaceae</taxon>
        <taxon>Streptomyces</taxon>
    </lineage>
</organism>
<proteinExistence type="predicted"/>
<evidence type="ECO:0000313" key="1">
    <source>
        <dbReference type="EMBL" id="MDQ0933791.1"/>
    </source>
</evidence>
<comment type="caution">
    <text evidence="1">The sequence shown here is derived from an EMBL/GenBank/DDBJ whole genome shotgun (WGS) entry which is preliminary data.</text>
</comment>
<dbReference type="RefSeq" id="WP_307627506.1">
    <property type="nucleotide sequence ID" value="NZ_JAUSZS010000004.1"/>
</dbReference>
<accession>A0ABU0RP64</accession>
<evidence type="ECO:0000313" key="2">
    <source>
        <dbReference type="Proteomes" id="UP001223072"/>
    </source>
</evidence>
<gene>
    <name evidence="1" type="ORF">QFZ49_003731</name>
</gene>
<dbReference type="EMBL" id="JAUSZS010000004">
    <property type="protein sequence ID" value="MDQ0933791.1"/>
    <property type="molecule type" value="Genomic_DNA"/>
</dbReference>
<keyword evidence="2" id="KW-1185">Reference proteome</keyword>
<sequence>MTDTTRTVVLKPGDTLLIGNLGQTSEDALDALHEGATRLRSALRLADVLLFEADIDTAAVSPVTPLPDAVVLRVFDRNAVAAHRETLAAWLKTNDIDPDQVADDWLSVEQSDGLRLIRYAAYRLTEDGRRLLDPRDGNRAWTVERVSPLVVDLDLPADT</sequence>
<reference evidence="1 2" key="1">
    <citation type="submission" date="2023-07" db="EMBL/GenBank/DDBJ databases">
        <title>Comparative genomics of wheat-associated soil bacteria to identify genetic determinants of phenazine resistance.</title>
        <authorList>
            <person name="Mouncey N."/>
        </authorList>
    </citation>
    <scope>NUCLEOTIDE SEQUENCE [LARGE SCALE GENOMIC DNA]</scope>
    <source>
        <strain evidence="1 2">W2I16</strain>
    </source>
</reference>
<dbReference type="Proteomes" id="UP001223072">
    <property type="component" value="Unassembled WGS sequence"/>
</dbReference>